<name>A0A811T8S0_9EURY</name>
<evidence type="ECO:0000313" key="2">
    <source>
        <dbReference type="Proteomes" id="UP000639006"/>
    </source>
</evidence>
<accession>A0A811T8S0</accession>
<organism evidence="1 2">
    <name type="scientific">Candidatus Argoarchaeum ethanivorans</name>
    <dbReference type="NCBI Taxonomy" id="2608793"/>
    <lineage>
        <taxon>Archaea</taxon>
        <taxon>Methanobacteriati</taxon>
        <taxon>Methanobacteriota</taxon>
        <taxon>Stenosarchaea group</taxon>
        <taxon>Methanomicrobia</taxon>
        <taxon>Methanosarcinales</taxon>
        <taxon>Methanosarcinales incertae sedis</taxon>
        <taxon>GOM Arc I cluster</taxon>
        <taxon>Candidatus Argoarchaeum</taxon>
    </lineage>
</organism>
<evidence type="ECO:0000313" key="1">
    <source>
        <dbReference type="EMBL" id="CAD6491993.1"/>
    </source>
</evidence>
<dbReference type="EMBL" id="CAJHIQ010000007">
    <property type="protein sequence ID" value="CAD6491993.1"/>
    <property type="molecule type" value="Genomic_DNA"/>
</dbReference>
<protein>
    <submittedName>
        <fullName evidence="1">Uncharacterized protein</fullName>
    </submittedName>
</protein>
<dbReference type="Proteomes" id="UP000639006">
    <property type="component" value="Unassembled WGS sequence"/>
</dbReference>
<gene>
    <name evidence="1" type="ORF">DIAAKJNI_00189</name>
</gene>
<dbReference type="AlphaFoldDB" id="A0A811T8S0"/>
<proteinExistence type="predicted"/>
<sequence>MENGTSIWKLCIIFGIATVCKKIRREVLNKESVRDVMDLICP</sequence>
<reference evidence="1" key="1">
    <citation type="submission" date="2020-10" db="EMBL/GenBank/DDBJ databases">
        <authorList>
            <person name="Hahn C.J."/>
            <person name="Laso-Perez R."/>
            <person name="Vulcano F."/>
            <person name="Vaziourakis K.-M."/>
            <person name="Stokke R."/>
            <person name="Steen I.H."/>
            <person name="Teske A."/>
            <person name="Boetius A."/>
            <person name="Liebeke M."/>
            <person name="Amann R."/>
            <person name="Knittel K."/>
        </authorList>
    </citation>
    <scope>NUCLEOTIDE SEQUENCE</scope>
    <source>
        <strain evidence="1">Gfbio:e3339647-f889-4370-9287-4fb5cb688e4c:AG392M11_GoMArc1</strain>
    </source>
</reference>
<comment type="caution">
    <text evidence="1">The sequence shown here is derived from an EMBL/GenBank/DDBJ whole genome shotgun (WGS) entry which is preliminary data.</text>
</comment>